<dbReference type="PANTHER" id="PTHR48075">
    <property type="entry name" value="3-HYDROXYACYL-COA DEHYDROGENASE FAMILY PROTEIN"/>
    <property type="match status" value="1"/>
</dbReference>
<reference evidence="9" key="1">
    <citation type="journal article" date="2019" name="Nat. Commun.">
        <title>Expansion of phycobilisome linker gene families in mesophilic red algae.</title>
        <authorList>
            <person name="Lee J."/>
            <person name="Kim D."/>
            <person name="Bhattacharya D."/>
            <person name="Yoon H.S."/>
        </authorList>
    </citation>
    <scope>NUCLEOTIDE SEQUENCE [LARGE SCALE GENOMIC DNA]</scope>
    <source>
        <strain evidence="9">CCMP 1328</strain>
    </source>
</reference>
<organism evidence="8 9">
    <name type="scientific">Porphyridium purpureum</name>
    <name type="common">Red alga</name>
    <name type="synonym">Porphyridium cruentum</name>
    <dbReference type="NCBI Taxonomy" id="35688"/>
    <lineage>
        <taxon>Eukaryota</taxon>
        <taxon>Rhodophyta</taxon>
        <taxon>Bangiophyceae</taxon>
        <taxon>Porphyridiales</taxon>
        <taxon>Porphyridiaceae</taxon>
        <taxon>Porphyridium</taxon>
    </lineage>
</organism>
<dbReference type="FunFam" id="3.40.50.720:FF:000009">
    <property type="entry name" value="Fatty oxidation complex, alpha subunit"/>
    <property type="match status" value="1"/>
</dbReference>
<name>A0A5J4YMS3_PORPP</name>
<dbReference type="AlphaFoldDB" id="A0A5J4YMS3"/>
<keyword evidence="5" id="KW-0520">NAD</keyword>
<evidence type="ECO:0000256" key="4">
    <source>
        <dbReference type="PIRSR" id="PIRSR000105-1"/>
    </source>
</evidence>
<evidence type="ECO:0000313" key="9">
    <source>
        <dbReference type="Proteomes" id="UP000324585"/>
    </source>
</evidence>
<comment type="pathway">
    <text evidence="1">Lipid metabolism; fatty acid beta-oxidation.</text>
</comment>
<evidence type="ECO:0000259" key="6">
    <source>
        <dbReference type="Pfam" id="PF00725"/>
    </source>
</evidence>
<keyword evidence="9" id="KW-1185">Reference proteome</keyword>
<evidence type="ECO:0000256" key="5">
    <source>
        <dbReference type="PIRSR" id="PIRSR000105-2"/>
    </source>
</evidence>
<dbReference type="OMA" id="MRLGCNQ"/>
<accession>A0A5J4YMS3</accession>
<dbReference type="InterPro" id="IPR013328">
    <property type="entry name" value="6PGD_dom2"/>
</dbReference>
<feature type="site" description="Important for catalytic activity" evidence="4">
    <location>
        <position position="156"/>
    </location>
</feature>
<dbReference type="InterPro" id="IPR006108">
    <property type="entry name" value="3HC_DH_C"/>
</dbReference>
<dbReference type="InterPro" id="IPR022694">
    <property type="entry name" value="3-OHacyl-CoA_DH"/>
</dbReference>
<feature type="binding site" evidence="5">
    <location>
        <position position="159"/>
    </location>
    <ligand>
        <name>NAD(+)</name>
        <dbReference type="ChEBI" id="CHEBI:57540"/>
    </ligand>
</feature>
<feature type="binding site" evidence="5">
    <location>
        <position position="289"/>
    </location>
    <ligand>
        <name>NAD(+)</name>
        <dbReference type="ChEBI" id="CHEBI:57540"/>
    </ligand>
</feature>
<feature type="domain" description="3-hydroxyacyl-CoA dehydrogenase NAD binding" evidence="7">
    <location>
        <begin position="18"/>
        <end position="199"/>
    </location>
</feature>
<dbReference type="Gene3D" id="1.10.1040.10">
    <property type="entry name" value="N-(1-d-carboxylethyl)-l-norvaline Dehydrogenase, domain 2"/>
    <property type="match status" value="1"/>
</dbReference>
<comment type="similarity">
    <text evidence="2">Belongs to the 3-hydroxyacyl-CoA dehydrogenase family.</text>
</comment>
<feature type="binding site" evidence="5">
    <location>
        <position position="47"/>
    </location>
    <ligand>
        <name>NAD(+)</name>
        <dbReference type="ChEBI" id="CHEBI:57540"/>
    </ligand>
</feature>
<comment type="caution">
    <text evidence="8">The sequence shown here is derived from an EMBL/GenBank/DDBJ whole genome shotgun (WGS) entry which is preliminary data.</text>
</comment>
<dbReference type="GO" id="GO:0016616">
    <property type="term" value="F:oxidoreductase activity, acting on the CH-OH group of donors, NAD or NADP as acceptor"/>
    <property type="evidence" value="ECO:0007669"/>
    <property type="project" value="InterPro"/>
</dbReference>
<gene>
    <name evidence="8" type="ORF">FVE85_9011</name>
</gene>
<proteinExistence type="inferred from homology"/>
<evidence type="ECO:0000256" key="2">
    <source>
        <dbReference type="ARBA" id="ARBA00009463"/>
    </source>
</evidence>
<dbReference type="GO" id="GO:0006631">
    <property type="term" value="P:fatty acid metabolic process"/>
    <property type="evidence" value="ECO:0007669"/>
    <property type="project" value="InterPro"/>
</dbReference>
<dbReference type="Proteomes" id="UP000324585">
    <property type="component" value="Unassembled WGS sequence"/>
</dbReference>
<feature type="binding site" evidence="5">
    <location>
        <position position="111"/>
    </location>
    <ligand>
        <name>NAD(+)</name>
        <dbReference type="ChEBI" id="CHEBI:57540"/>
    </ligand>
</feature>
<dbReference type="PANTHER" id="PTHR48075:SF5">
    <property type="entry name" value="3-HYDROXYBUTYRYL-COA DEHYDROGENASE"/>
    <property type="match status" value="1"/>
</dbReference>
<dbReference type="Pfam" id="PF00725">
    <property type="entry name" value="3HCDH"/>
    <property type="match status" value="1"/>
</dbReference>
<dbReference type="GO" id="GO:0070403">
    <property type="term" value="F:NAD+ binding"/>
    <property type="evidence" value="ECO:0007669"/>
    <property type="project" value="InterPro"/>
</dbReference>
<dbReference type="InterPro" id="IPR036291">
    <property type="entry name" value="NAD(P)-bd_dom_sf"/>
</dbReference>
<feature type="binding site" evidence="5">
    <location>
        <begin position="23"/>
        <end position="28"/>
    </location>
    <ligand>
        <name>NAD(+)</name>
        <dbReference type="ChEBI" id="CHEBI:57540"/>
    </ligand>
</feature>
<dbReference type="OrthoDB" id="5958943at2759"/>
<dbReference type="PIRSF" id="PIRSF000105">
    <property type="entry name" value="HCDH"/>
    <property type="match status" value="1"/>
</dbReference>
<protein>
    <submittedName>
        <fullName evidence="8">3-hydroxybutyryl-CoA dehydrogenase</fullName>
    </submittedName>
</protein>
<dbReference type="SUPFAM" id="SSF48179">
    <property type="entry name" value="6-phosphogluconate dehydrogenase C-terminal domain-like"/>
    <property type="match status" value="1"/>
</dbReference>
<evidence type="ECO:0000256" key="1">
    <source>
        <dbReference type="ARBA" id="ARBA00005005"/>
    </source>
</evidence>
<sequence>MFESHQKEVFRMTQGIRSVAVLGCGQMGTGIAQCIARDARRNVFLHDSDQKQLVRALQKLNAWAELQVSRNKWTEEEAGTFLKRIIAAGSLKDVDQTDFVIEATVEDFQEKSKLFKTTCEFLKDKPEVIIATNTSSLSITRLAETTDRPSRFCGMHFFNPVPVMKVVELVRGAQSTQETVETTASMAQIMGKSVAFVQDSPGFVSNRLLMPYINEAALAVHEGLASVADIDHIMREGCRMPMGPLELADFIGLDTCLAIMRTLGELGETKFAVAPSIVELVKERKLGKKTGQGFYAYTPDSIEYPLGHR</sequence>
<dbReference type="InterPro" id="IPR008927">
    <property type="entry name" value="6-PGluconate_DH-like_C_sf"/>
</dbReference>
<feature type="binding site" evidence="5">
    <location>
        <position position="135"/>
    </location>
    <ligand>
        <name>NAD(+)</name>
        <dbReference type="ChEBI" id="CHEBI:57540"/>
    </ligand>
</feature>
<feature type="binding site" evidence="5">
    <location>
        <position position="106"/>
    </location>
    <ligand>
        <name>NAD(+)</name>
        <dbReference type="ChEBI" id="CHEBI:57540"/>
    </ligand>
</feature>
<dbReference type="EMBL" id="VRMN01000008">
    <property type="protein sequence ID" value="KAA8492739.1"/>
    <property type="molecule type" value="Genomic_DNA"/>
</dbReference>
<evidence type="ECO:0000259" key="7">
    <source>
        <dbReference type="Pfam" id="PF02737"/>
    </source>
</evidence>
<dbReference type="Pfam" id="PF02737">
    <property type="entry name" value="3HCDH_N"/>
    <property type="match status" value="1"/>
</dbReference>
<dbReference type="InterPro" id="IPR006176">
    <property type="entry name" value="3-OHacyl-CoA_DH_NAD-bd"/>
</dbReference>
<keyword evidence="3" id="KW-0560">Oxidoreductase</keyword>
<dbReference type="SUPFAM" id="SSF51735">
    <property type="entry name" value="NAD(P)-binding Rossmann-fold domains"/>
    <property type="match status" value="1"/>
</dbReference>
<evidence type="ECO:0000313" key="8">
    <source>
        <dbReference type="EMBL" id="KAA8492739.1"/>
    </source>
</evidence>
<dbReference type="Gene3D" id="3.40.50.720">
    <property type="entry name" value="NAD(P)-binding Rossmann-like Domain"/>
    <property type="match status" value="1"/>
</dbReference>
<evidence type="ECO:0000256" key="3">
    <source>
        <dbReference type="ARBA" id="ARBA00023002"/>
    </source>
</evidence>
<feature type="domain" description="3-hydroxyacyl-CoA dehydrogenase C-terminal" evidence="6">
    <location>
        <begin position="202"/>
        <end position="297"/>
    </location>
</feature>